<keyword evidence="5 8" id="KW-0949">S-adenosyl-L-methionine</keyword>
<accession>A0A3N5Z6W5</accession>
<feature type="binding site" evidence="7">
    <location>
        <position position="16"/>
    </location>
    <ligand>
        <name>S-adenosyl-L-methionine</name>
        <dbReference type="ChEBI" id="CHEBI:59789"/>
    </ligand>
</feature>
<organism evidence="9 10">
    <name type="scientific">Alteromonas sediminis</name>
    <dbReference type="NCBI Taxonomy" id="2259342"/>
    <lineage>
        <taxon>Bacteria</taxon>
        <taxon>Pseudomonadati</taxon>
        <taxon>Pseudomonadota</taxon>
        <taxon>Gammaproteobacteria</taxon>
        <taxon>Alteromonadales</taxon>
        <taxon>Alteromonadaceae</taxon>
        <taxon>Alteromonas/Salinimonas group</taxon>
        <taxon>Alteromonas</taxon>
    </lineage>
</organism>
<protein>
    <recommendedName>
        <fullName evidence="2 8">Site-specific DNA-methyltransferase (adenine-specific)</fullName>
        <ecNumber evidence="2 8">2.1.1.72</ecNumber>
    </recommendedName>
</protein>
<dbReference type="PANTHER" id="PTHR30481:SF3">
    <property type="entry name" value="DNA ADENINE METHYLASE"/>
    <property type="match status" value="1"/>
</dbReference>
<dbReference type="EMBL" id="RPOK01000003">
    <property type="protein sequence ID" value="RPJ66374.1"/>
    <property type="molecule type" value="Genomic_DNA"/>
</dbReference>
<evidence type="ECO:0000256" key="2">
    <source>
        <dbReference type="ARBA" id="ARBA00011900"/>
    </source>
</evidence>
<gene>
    <name evidence="9" type="ORF">DRW07_09780</name>
</gene>
<dbReference type="GO" id="GO:0009007">
    <property type="term" value="F:site-specific DNA-methyltransferase (adenine-specific) activity"/>
    <property type="evidence" value="ECO:0007669"/>
    <property type="project" value="UniProtKB-UniRule"/>
</dbReference>
<dbReference type="InterPro" id="IPR023095">
    <property type="entry name" value="Ade_MeTrfase_dom_2"/>
</dbReference>
<dbReference type="Pfam" id="PF02086">
    <property type="entry name" value="MethyltransfD12"/>
    <property type="match status" value="1"/>
</dbReference>
<keyword evidence="4 8" id="KW-0808">Transferase</keyword>
<evidence type="ECO:0000256" key="3">
    <source>
        <dbReference type="ARBA" id="ARBA00022603"/>
    </source>
</evidence>
<evidence type="ECO:0000313" key="9">
    <source>
        <dbReference type="EMBL" id="RPJ66374.1"/>
    </source>
</evidence>
<dbReference type="InterPro" id="IPR002052">
    <property type="entry name" value="DNA_methylase_N6_adenine_CS"/>
</dbReference>
<dbReference type="PROSITE" id="PS00092">
    <property type="entry name" value="N6_MTASE"/>
    <property type="match status" value="1"/>
</dbReference>
<keyword evidence="10" id="KW-1185">Reference proteome</keyword>
<evidence type="ECO:0000256" key="4">
    <source>
        <dbReference type="ARBA" id="ARBA00022679"/>
    </source>
</evidence>
<reference evidence="9 10" key="1">
    <citation type="submission" date="2018-11" db="EMBL/GenBank/DDBJ databases">
        <authorList>
            <person name="Ye M.-Q."/>
            <person name="Du Z.-J."/>
        </authorList>
    </citation>
    <scope>NUCLEOTIDE SEQUENCE [LARGE SCALE GENOMIC DNA]</scope>
    <source>
        <strain evidence="9 10">U0105</strain>
    </source>
</reference>
<proteinExistence type="inferred from homology"/>
<evidence type="ECO:0000256" key="5">
    <source>
        <dbReference type="ARBA" id="ARBA00022691"/>
    </source>
</evidence>
<evidence type="ECO:0000256" key="8">
    <source>
        <dbReference type="RuleBase" id="RU361257"/>
    </source>
</evidence>
<dbReference type="SUPFAM" id="SSF53335">
    <property type="entry name" value="S-adenosyl-L-methionine-dependent methyltransferases"/>
    <property type="match status" value="1"/>
</dbReference>
<dbReference type="GO" id="GO:0009307">
    <property type="term" value="P:DNA restriction-modification system"/>
    <property type="evidence" value="ECO:0007669"/>
    <property type="project" value="InterPro"/>
</dbReference>
<feature type="binding site" evidence="7">
    <location>
        <position position="12"/>
    </location>
    <ligand>
        <name>S-adenosyl-L-methionine</name>
        <dbReference type="ChEBI" id="CHEBI:59789"/>
    </ligand>
</feature>
<comment type="caution">
    <text evidence="9">The sequence shown here is derived from an EMBL/GenBank/DDBJ whole genome shotgun (WGS) entry which is preliminary data.</text>
</comment>
<keyword evidence="3 8" id="KW-0489">Methyltransferase</keyword>
<evidence type="ECO:0000256" key="1">
    <source>
        <dbReference type="ARBA" id="ARBA00006594"/>
    </source>
</evidence>
<dbReference type="NCBIfam" id="TIGR00571">
    <property type="entry name" value="dam"/>
    <property type="match status" value="1"/>
</dbReference>
<dbReference type="OrthoDB" id="9805629at2"/>
<dbReference type="PANTHER" id="PTHR30481">
    <property type="entry name" value="DNA ADENINE METHYLASE"/>
    <property type="match status" value="1"/>
</dbReference>
<dbReference type="GO" id="GO:0006298">
    <property type="term" value="P:mismatch repair"/>
    <property type="evidence" value="ECO:0007669"/>
    <property type="project" value="TreeGrafter"/>
</dbReference>
<dbReference type="RefSeq" id="WP_124027733.1">
    <property type="nucleotide sequence ID" value="NZ_JBHRSN010000006.1"/>
</dbReference>
<sequence>MTLKKNRAFLKWAGGKYSIVEQINNVLPEAELLVEPFVGAASVFLNTHFESYQLNDINPDLISLYNYLKDKPDQVISEAARLFTTHNNHENQYYELREDFNSLSLGLERAALFIYLNRHGYNGLCRYSSKGRFNVPFGRYKRPYFPEQEMLFFAEKAKKATFSCLPFERVFAQLQADSVVYCDPPYVPLSTSASFTSYAKHGFNFDDQQALATLARTTANDKKISVLLSNHDLPIIRELYDGASFKSFNVKRSISQNGKNRKPVKEILALFSSHC</sequence>
<dbReference type="AlphaFoldDB" id="A0A3N5Z6W5"/>
<dbReference type="EC" id="2.1.1.72" evidence="2 8"/>
<comment type="similarity">
    <text evidence="1 8">Belongs to the N(4)/N(6)-methyltransferase family.</text>
</comment>
<dbReference type="PRINTS" id="PR00505">
    <property type="entry name" value="D12N6MTFRASE"/>
</dbReference>
<evidence type="ECO:0000256" key="6">
    <source>
        <dbReference type="ARBA" id="ARBA00047942"/>
    </source>
</evidence>
<dbReference type="Gene3D" id="1.10.1020.10">
    <property type="entry name" value="Adenine-specific Methyltransferase, Domain 2"/>
    <property type="match status" value="1"/>
</dbReference>
<evidence type="ECO:0000256" key="7">
    <source>
        <dbReference type="PIRSR" id="PIRSR000398-1"/>
    </source>
</evidence>
<evidence type="ECO:0000313" key="10">
    <source>
        <dbReference type="Proteomes" id="UP000275281"/>
    </source>
</evidence>
<dbReference type="Gene3D" id="3.40.50.150">
    <property type="entry name" value="Vaccinia Virus protein VP39"/>
    <property type="match status" value="1"/>
</dbReference>
<dbReference type="InterPro" id="IPR012263">
    <property type="entry name" value="M_m6A_EcoRV"/>
</dbReference>
<dbReference type="GO" id="GO:1904047">
    <property type="term" value="F:S-adenosyl-L-methionine binding"/>
    <property type="evidence" value="ECO:0007669"/>
    <property type="project" value="TreeGrafter"/>
</dbReference>
<comment type="catalytic activity">
    <reaction evidence="6 8">
        <text>a 2'-deoxyadenosine in DNA + S-adenosyl-L-methionine = an N(6)-methyl-2'-deoxyadenosine in DNA + S-adenosyl-L-homocysteine + H(+)</text>
        <dbReference type="Rhea" id="RHEA:15197"/>
        <dbReference type="Rhea" id="RHEA-COMP:12418"/>
        <dbReference type="Rhea" id="RHEA-COMP:12419"/>
        <dbReference type="ChEBI" id="CHEBI:15378"/>
        <dbReference type="ChEBI" id="CHEBI:57856"/>
        <dbReference type="ChEBI" id="CHEBI:59789"/>
        <dbReference type="ChEBI" id="CHEBI:90615"/>
        <dbReference type="ChEBI" id="CHEBI:90616"/>
        <dbReference type="EC" id="2.1.1.72"/>
    </reaction>
</comment>
<dbReference type="InterPro" id="IPR012327">
    <property type="entry name" value="MeTrfase_D12"/>
</dbReference>
<feature type="binding site" evidence="7">
    <location>
        <position position="183"/>
    </location>
    <ligand>
        <name>S-adenosyl-L-methionine</name>
        <dbReference type="ChEBI" id="CHEBI:59789"/>
    </ligand>
</feature>
<dbReference type="InterPro" id="IPR029063">
    <property type="entry name" value="SAM-dependent_MTases_sf"/>
</dbReference>
<feature type="binding site" evidence="7">
    <location>
        <position position="56"/>
    </location>
    <ligand>
        <name>S-adenosyl-L-methionine</name>
        <dbReference type="ChEBI" id="CHEBI:59789"/>
    </ligand>
</feature>
<dbReference type="Proteomes" id="UP000275281">
    <property type="component" value="Unassembled WGS sequence"/>
</dbReference>
<name>A0A3N5Z6W5_9ALTE</name>
<dbReference type="GO" id="GO:0032259">
    <property type="term" value="P:methylation"/>
    <property type="evidence" value="ECO:0007669"/>
    <property type="project" value="UniProtKB-KW"/>
</dbReference>
<dbReference type="PIRSF" id="PIRSF000398">
    <property type="entry name" value="M_m6A_EcoRV"/>
    <property type="match status" value="1"/>
</dbReference>
<dbReference type="GO" id="GO:0043565">
    <property type="term" value="F:sequence-specific DNA binding"/>
    <property type="evidence" value="ECO:0007669"/>
    <property type="project" value="TreeGrafter"/>
</dbReference>